<dbReference type="EMBL" id="JABAIM010000001">
    <property type="protein sequence ID" value="NLR74103.1"/>
    <property type="molecule type" value="Genomic_DNA"/>
</dbReference>
<evidence type="ECO:0000313" key="9">
    <source>
        <dbReference type="Proteomes" id="UP000587991"/>
    </source>
</evidence>
<dbReference type="InterPro" id="IPR005588">
    <property type="entry name" value="MucB_RseB"/>
</dbReference>
<evidence type="ECO:0000256" key="5">
    <source>
        <dbReference type="SAM" id="SignalP"/>
    </source>
</evidence>
<dbReference type="Gene3D" id="2.50.20.10">
    <property type="entry name" value="Lipoprotein localisation LolA/LolB/LppX"/>
    <property type="match status" value="1"/>
</dbReference>
<evidence type="ECO:0000313" key="8">
    <source>
        <dbReference type="EMBL" id="NLR74103.1"/>
    </source>
</evidence>
<evidence type="ECO:0000256" key="4">
    <source>
        <dbReference type="ARBA" id="ARBA00022764"/>
    </source>
</evidence>
<dbReference type="RefSeq" id="WP_168875736.1">
    <property type="nucleotide sequence ID" value="NZ_JABAIM010000001.1"/>
</dbReference>
<feature type="domain" description="MucB/RseB N-terminal" evidence="6">
    <location>
        <begin position="34"/>
        <end position="208"/>
    </location>
</feature>
<dbReference type="InterPro" id="IPR033434">
    <property type="entry name" value="MucB/RseB_N"/>
</dbReference>
<name>A0A847S2T7_9NEIS</name>
<dbReference type="Proteomes" id="UP000587991">
    <property type="component" value="Unassembled WGS sequence"/>
</dbReference>
<dbReference type="GO" id="GO:0032885">
    <property type="term" value="P:regulation of polysaccharide biosynthetic process"/>
    <property type="evidence" value="ECO:0007669"/>
    <property type="project" value="TreeGrafter"/>
</dbReference>
<reference evidence="8 9" key="1">
    <citation type="submission" date="2020-04" db="EMBL/GenBank/DDBJ databases">
        <title>Draft genome of Leeia sp. IMCC25680.</title>
        <authorList>
            <person name="Song J."/>
            <person name="Cho J.-C."/>
        </authorList>
    </citation>
    <scope>NUCLEOTIDE SEQUENCE [LARGE SCALE GENOMIC DNA]</scope>
    <source>
        <strain evidence="8 9">IMCC25680</strain>
    </source>
</reference>
<evidence type="ECO:0000256" key="3">
    <source>
        <dbReference type="ARBA" id="ARBA00022729"/>
    </source>
</evidence>
<organism evidence="8 9">
    <name type="scientific">Leeia aquatica</name>
    <dbReference type="NCBI Taxonomy" id="2725557"/>
    <lineage>
        <taxon>Bacteria</taxon>
        <taxon>Pseudomonadati</taxon>
        <taxon>Pseudomonadota</taxon>
        <taxon>Betaproteobacteria</taxon>
        <taxon>Neisseriales</taxon>
        <taxon>Leeiaceae</taxon>
        <taxon>Leeia</taxon>
    </lineage>
</organism>
<dbReference type="Gene3D" id="3.30.200.100">
    <property type="entry name" value="MucB/RseB, C-terminal domain"/>
    <property type="match status" value="1"/>
</dbReference>
<dbReference type="PANTHER" id="PTHR38782:SF1">
    <property type="entry name" value="SIGMA-E FACTOR REGULATORY PROTEIN RSEB"/>
    <property type="match status" value="1"/>
</dbReference>
<proteinExistence type="inferred from homology"/>
<dbReference type="GO" id="GO:0030288">
    <property type="term" value="C:outer membrane-bounded periplasmic space"/>
    <property type="evidence" value="ECO:0007669"/>
    <property type="project" value="TreeGrafter"/>
</dbReference>
<accession>A0A847S2T7</accession>
<comment type="similarity">
    <text evidence="2">Belongs to the RseB family.</text>
</comment>
<dbReference type="PANTHER" id="PTHR38782">
    <property type="match status" value="1"/>
</dbReference>
<feature type="signal peptide" evidence="5">
    <location>
        <begin position="1"/>
        <end position="24"/>
    </location>
</feature>
<dbReference type="AlphaFoldDB" id="A0A847S2T7"/>
<protein>
    <recommendedName>
        <fullName evidence="10">Sigma E regulatory protein, MucB/RseB</fullName>
    </recommendedName>
</protein>
<evidence type="ECO:0000259" key="7">
    <source>
        <dbReference type="Pfam" id="PF17188"/>
    </source>
</evidence>
<sequence length="327" mass="36538">MSLCFKPVHLLRLLLPCCVGVALAGQALSPSEGLQLLNRVTQATRQQSFVGVYVYQRDTLVETSRITHQFADGNSYEKLEALDGPAQELIRANNMLSCYVPANRSDKVDYQSYSRFFPDVLPNDSRALLENYHVIRQDMERVADHDCQMVLLAPKDGLRNPFRFCYEPTRAVLLKAQVYNDRQELLEQMSFTQVNIGGVIDRSAFKPRLPNKVGAWQRSDGPVKADDLIINDKQLPAGFKLVRGSKRQLPGKPAPVSHYLFSDGLASMSVFLEFTGKEGRPAEGASRQNDTNILVETDEGAVMMLLGEVPKGALQQLGNSLRIKPKR</sequence>
<dbReference type="Pfam" id="PF17188">
    <property type="entry name" value="MucB_RseB_C"/>
    <property type="match status" value="1"/>
</dbReference>
<dbReference type="Pfam" id="PF03888">
    <property type="entry name" value="MucB_RseB"/>
    <property type="match status" value="1"/>
</dbReference>
<dbReference type="CDD" id="cd16327">
    <property type="entry name" value="RseB"/>
    <property type="match status" value="1"/>
</dbReference>
<keyword evidence="4" id="KW-0574">Periplasm</keyword>
<feature type="domain" description="MucB/RseB C-terminal" evidence="7">
    <location>
        <begin position="233"/>
        <end position="321"/>
    </location>
</feature>
<evidence type="ECO:0000259" key="6">
    <source>
        <dbReference type="Pfam" id="PF03888"/>
    </source>
</evidence>
<evidence type="ECO:0008006" key="10">
    <source>
        <dbReference type="Google" id="ProtNLM"/>
    </source>
</evidence>
<evidence type="ECO:0000256" key="1">
    <source>
        <dbReference type="ARBA" id="ARBA00004418"/>
    </source>
</evidence>
<comment type="subcellular location">
    <subcellularLocation>
        <location evidence="1">Periplasm</location>
    </subcellularLocation>
</comment>
<comment type="caution">
    <text evidence="8">The sequence shown here is derived from an EMBL/GenBank/DDBJ whole genome shotgun (WGS) entry which is preliminary data.</text>
</comment>
<dbReference type="InterPro" id="IPR038484">
    <property type="entry name" value="MucB/RseB_C_sf"/>
</dbReference>
<dbReference type="PIRSF" id="PIRSF005427">
    <property type="entry name" value="RseB"/>
    <property type="match status" value="1"/>
</dbReference>
<feature type="chain" id="PRO_5032529129" description="Sigma E regulatory protein, MucB/RseB" evidence="5">
    <location>
        <begin position="25"/>
        <end position="327"/>
    </location>
</feature>
<keyword evidence="9" id="KW-1185">Reference proteome</keyword>
<keyword evidence="3 5" id="KW-0732">Signal</keyword>
<evidence type="ECO:0000256" key="2">
    <source>
        <dbReference type="ARBA" id="ARBA00008150"/>
    </source>
</evidence>
<dbReference type="InterPro" id="IPR033436">
    <property type="entry name" value="MucB/RseB_C"/>
</dbReference>
<gene>
    <name evidence="8" type="ORF">HF682_02920</name>
</gene>
<dbReference type="GO" id="GO:0045152">
    <property type="term" value="F:antisigma factor binding"/>
    <property type="evidence" value="ECO:0007669"/>
    <property type="project" value="TreeGrafter"/>
</dbReference>